<dbReference type="InterPro" id="IPR055357">
    <property type="entry name" value="LRR_At1g61320_AtMIF1"/>
</dbReference>
<evidence type="ECO:0000259" key="1">
    <source>
        <dbReference type="Pfam" id="PF00646"/>
    </source>
</evidence>
<dbReference type="Proteomes" id="UP000593562">
    <property type="component" value="Unassembled WGS sequence"/>
</dbReference>
<dbReference type="CDD" id="cd22160">
    <property type="entry name" value="F-box_AtFBL13-like"/>
    <property type="match status" value="1"/>
</dbReference>
<dbReference type="PANTHER" id="PTHR34145">
    <property type="entry name" value="OS02G0105600 PROTEIN"/>
    <property type="match status" value="1"/>
</dbReference>
<dbReference type="FunCoup" id="A0A7J7D8L8">
    <property type="interactions" value="125"/>
</dbReference>
<dbReference type="InterPro" id="IPR036047">
    <property type="entry name" value="F-box-like_dom_sf"/>
</dbReference>
<dbReference type="Gene3D" id="3.80.10.10">
    <property type="entry name" value="Ribonuclease Inhibitor"/>
    <property type="match status" value="1"/>
</dbReference>
<dbReference type="SUPFAM" id="SSF81383">
    <property type="entry name" value="F-box domain"/>
    <property type="match status" value="1"/>
</dbReference>
<dbReference type="EMBL" id="JAAARO010000009">
    <property type="protein sequence ID" value="KAF5742654.1"/>
    <property type="molecule type" value="Genomic_DNA"/>
</dbReference>
<accession>A0A7J7D8L8</accession>
<keyword evidence="4" id="KW-1185">Reference proteome</keyword>
<organism evidence="3 4">
    <name type="scientific">Tripterygium wilfordii</name>
    <name type="common">Thunder God vine</name>
    <dbReference type="NCBI Taxonomy" id="458696"/>
    <lineage>
        <taxon>Eukaryota</taxon>
        <taxon>Viridiplantae</taxon>
        <taxon>Streptophyta</taxon>
        <taxon>Embryophyta</taxon>
        <taxon>Tracheophyta</taxon>
        <taxon>Spermatophyta</taxon>
        <taxon>Magnoliopsida</taxon>
        <taxon>eudicotyledons</taxon>
        <taxon>Gunneridae</taxon>
        <taxon>Pentapetalae</taxon>
        <taxon>rosids</taxon>
        <taxon>fabids</taxon>
        <taxon>Celastrales</taxon>
        <taxon>Celastraceae</taxon>
        <taxon>Tripterygium</taxon>
    </lineage>
</organism>
<comment type="caution">
    <text evidence="3">The sequence shown here is derived from an EMBL/GenBank/DDBJ whole genome shotgun (WGS) entry which is preliminary data.</text>
</comment>
<dbReference type="InterPro" id="IPR032675">
    <property type="entry name" value="LRR_dom_sf"/>
</dbReference>
<reference evidence="3 4" key="1">
    <citation type="journal article" date="2020" name="Nat. Commun.">
        <title>Genome of Tripterygium wilfordii and identification of cytochrome P450 involved in triptolide biosynthesis.</title>
        <authorList>
            <person name="Tu L."/>
            <person name="Su P."/>
            <person name="Zhang Z."/>
            <person name="Gao L."/>
            <person name="Wang J."/>
            <person name="Hu T."/>
            <person name="Zhou J."/>
            <person name="Zhang Y."/>
            <person name="Zhao Y."/>
            <person name="Liu Y."/>
            <person name="Song Y."/>
            <person name="Tong Y."/>
            <person name="Lu Y."/>
            <person name="Yang J."/>
            <person name="Xu C."/>
            <person name="Jia M."/>
            <person name="Peters R.J."/>
            <person name="Huang L."/>
            <person name="Gao W."/>
        </authorList>
    </citation>
    <scope>NUCLEOTIDE SEQUENCE [LARGE SCALE GENOMIC DNA]</scope>
    <source>
        <strain evidence="4">cv. XIE 37</strain>
        <tissue evidence="3">Leaf</tissue>
    </source>
</reference>
<name>A0A7J7D8L8_TRIWF</name>
<sequence>MEANSDDLISGLPDDILLRIISSIPFESAIQTIFLSRRWRLLWNSTTLVQYGSRHDIAAAISSFVRNFNEHVQPCNNRKLRFHFGTDSVVSVIIISNDKLYIDFSSDRQEFPAQFGLKLDFNHQNPTDLNTFYVKTLQLVSVNHLTCEAVSSVVSMFQFLEDLKISDCRGLQSLYVGSDTKLRSLTIFDCHQLTSVHIRSFKLQTFRYRGLLPWLRPEYHFNLAEAMLDARKGPGCNRFKSCDFDSVLLTIKNVRLLALCEWMFEELIHPALCSMRAEFQFYNLKELWWIGSPKEQCSIDALVSFLKLCPTLEKLYFTIDPESYRVASAAATYSDRPGRGRQLDNLKLITVEGFENEDEEIIIIEHLLREFVKVEPLILVASDGKRLRRLIKVSEPTLQCKENSRMVLPLKGKAKKCFYKFVEEET</sequence>
<dbReference type="SUPFAM" id="SSF52047">
    <property type="entry name" value="RNI-like"/>
    <property type="match status" value="1"/>
</dbReference>
<evidence type="ECO:0000313" key="3">
    <source>
        <dbReference type="EMBL" id="KAF5742654.1"/>
    </source>
</evidence>
<evidence type="ECO:0000313" key="4">
    <source>
        <dbReference type="Proteomes" id="UP000593562"/>
    </source>
</evidence>
<dbReference type="Pfam" id="PF23622">
    <property type="entry name" value="LRR_At1g61320_AtMIF1"/>
    <property type="match status" value="1"/>
</dbReference>
<feature type="domain" description="F-box" evidence="1">
    <location>
        <begin position="9"/>
        <end position="46"/>
    </location>
</feature>
<feature type="domain" description="At1g61320/AtMIF1 LRR" evidence="2">
    <location>
        <begin position="135"/>
        <end position="422"/>
    </location>
</feature>
<dbReference type="InterPro" id="IPR001810">
    <property type="entry name" value="F-box_dom"/>
</dbReference>
<dbReference type="InterPro" id="IPR053772">
    <property type="entry name" value="At1g61320/At1g61330-like"/>
</dbReference>
<dbReference type="PANTHER" id="PTHR34145:SF53">
    <property type="entry name" value="LEUCINE-RICH REPEAT DOMAIN SUPERFAMILY"/>
    <property type="match status" value="1"/>
</dbReference>
<proteinExistence type="predicted"/>
<dbReference type="InParanoid" id="A0A7J7D8L8"/>
<dbReference type="InterPro" id="IPR053781">
    <property type="entry name" value="F-box_AtFBL13-like"/>
</dbReference>
<gene>
    <name evidence="3" type="ORF">HS088_TW09G00705</name>
</gene>
<evidence type="ECO:0000259" key="2">
    <source>
        <dbReference type="Pfam" id="PF23622"/>
    </source>
</evidence>
<protein>
    <submittedName>
        <fullName evidence="3">F-box family protein</fullName>
    </submittedName>
</protein>
<dbReference type="Pfam" id="PF00646">
    <property type="entry name" value="F-box"/>
    <property type="match status" value="1"/>
</dbReference>
<dbReference type="AlphaFoldDB" id="A0A7J7D8L8"/>
<dbReference type="OrthoDB" id="976179at2759"/>